<dbReference type="CDD" id="cd00009">
    <property type="entry name" value="AAA"/>
    <property type="match status" value="1"/>
</dbReference>
<dbReference type="Gene3D" id="1.20.272.10">
    <property type="match status" value="1"/>
</dbReference>
<dbReference type="InterPro" id="IPR032423">
    <property type="entry name" value="AAA_assoc_2"/>
</dbReference>
<dbReference type="CDD" id="cd18139">
    <property type="entry name" value="HLD_clamp_RarA"/>
    <property type="match status" value="1"/>
</dbReference>
<keyword evidence="4" id="KW-0547">Nucleotide-binding</keyword>
<dbReference type="SMART" id="SM00382">
    <property type="entry name" value="AAA"/>
    <property type="match status" value="1"/>
</dbReference>
<evidence type="ECO:0000313" key="8">
    <source>
        <dbReference type="Proteomes" id="UP001597163"/>
    </source>
</evidence>
<dbReference type="InterPro" id="IPR027417">
    <property type="entry name" value="P-loop_NTPase"/>
</dbReference>
<dbReference type="InterPro" id="IPR021886">
    <property type="entry name" value="MgsA_C"/>
</dbReference>
<dbReference type="Gene3D" id="3.40.50.300">
    <property type="entry name" value="P-loop containing nucleotide triphosphate hydrolases"/>
    <property type="match status" value="1"/>
</dbReference>
<dbReference type="InterPro" id="IPR003593">
    <property type="entry name" value="AAA+_ATPase"/>
</dbReference>
<dbReference type="RefSeq" id="WP_311939147.1">
    <property type="nucleotide sequence ID" value="NZ_JAVSCK010000003.1"/>
</dbReference>
<dbReference type="Gene3D" id="1.10.3710.10">
    <property type="entry name" value="DNA polymerase III clamp loader subunits, C-terminal domain"/>
    <property type="match status" value="1"/>
</dbReference>
<evidence type="ECO:0000313" key="7">
    <source>
        <dbReference type="EMBL" id="MFD1162617.1"/>
    </source>
</evidence>
<dbReference type="InterPro" id="IPR008921">
    <property type="entry name" value="DNA_pol3_clamp-load_cplx_C"/>
</dbReference>
<name>A0ABW3RCD5_9FLAO</name>
<evidence type="ECO:0000256" key="5">
    <source>
        <dbReference type="ARBA" id="ARBA00022840"/>
    </source>
</evidence>
<comment type="similarity">
    <text evidence="2">Belongs to the AAA ATPase family. RarA/MGS1/WRNIP1 subfamily.</text>
</comment>
<dbReference type="InterPro" id="IPR003959">
    <property type="entry name" value="ATPase_AAA_core"/>
</dbReference>
<reference evidence="8" key="1">
    <citation type="journal article" date="2019" name="Int. J. Syst. Evol. Microbiol.">
        <title>The Global Catalogue of Microorganisms (GCM) 10K type strain sequencing project: providing services to taxonomists for standard genome sequencing and annotation.</title>
        <authorList>
            <consortium name="The Broad Institute Genomics Platform"/>
            <consortium name="The Broad Institute Genome Sequencing Center for Infectious Disease"/>
            <person name="Wu L."/>
            <person name="Ma J."/>
        </authorList>
    </citation>
    <scope>NUCLEOTIDE SEQUENCE [LARGE SCALE GENOMIC DNA]</scope>
    <source>
        <strain evidence="8">CCUG 63246</strain>
    </source>
</reference>
<keyword evidence="5" id="KW-0067">ATP-binding</keyword>
<dbReference type="SUPFAM" id="SSF52540">
    <property type="entry name" value="P-loop containing nucleoside triphosphate hydrolases"/>
    <property type="match status" value="1"/>
</dbReference>
<protein>
    <recommendedName>
        <fullName evidence="3">Replication-associated recombination protein A</fullName>
    </recommendedName>
</protein>
<dbReference type="Pfam" id="PF16193">
    <property type="entry name" value="AAA_assoc_2"/>
    <property type="match status" value="1"/>
</dbReference>
<dbReference type="Gene3D" id="1.10.8.60">
    <property type="match status" value="1"/>
</dbReference>
<keyword evidence="8" id="KW-1185">Reference proteome</keyword>
<evidence type="ECO:0000256" key="1">
    <source>
        <dbReference type="ARBA" id="ARBA00002393"/>
    </source>
</evidence>
<dbReference type="Pfam" id="PF00004">
    <property type="entry name" value="AAA"/>
    <property type="match status" value="1"/>
</dbReference>
<organism evidence="7 8">
    <name type="scientific">Hwangdonia seohaensis</name>
    <dbReference type="NCBI Taxonomy" id="1240727"/>
    <lineage>
        <taxon>Bacteria</taxon>
        <taxon>Pseudomonadati</taxon>
        <taxon>Bacteroidota</taxon>
        <taxon>Flavobacteriia</taxon>
        <taxon>Flavobacteriales</taxon>
        <taxon>Flavobacteriaceae</taxon>
        <taxon>Hwangdonia</taxon>
    </lineage>
</organism>
<dbReference type="EMBL" id="JBHTLJ010000003">
    <property type="protein sequence ID" value="MFD1162617.1"/>
    <property type="molecule type" value="Genomic_DNA"/>
</dbReference>
<evidence type="ECO:0000259" key="6">
    <source>
        <dbReference type="SMART" id="SM00382"/>
    </source>
</evidence>
<sequence length="425" mass="47454">MNEPLAERLRPKTLDDYVSQTHLVGKNGALTQHIKQGLIPSMIFWGPPGTGKTTLANIIATESGRPFYTLSAINSGVKDIRDVIDNAKQSGGLFTTKNPILFIDEIHRFSKSQQDSLLQAVEKGWITLIGATTENPSFEVISALLSRCQVYILNAFDKNDLETLLKRAIEKDVLISKKTIDLKETNSLLKLSGGDARKLLNIFELIVNSYDSDTVTITDEDVLKKIQNNTVRYDKTGEQHYDITSAFIKSIRGSDPNAAVYWLARMVEGGEDVKFIARRLLILASEDIGNANPTALVIANNTFQAVTTIGYPESRIILSQCATYLACSPKSNAAYKAIGNAQQLVKETGDLSVPLEVRNAPTKLMKELGYGDNYKYAHNYEANFANQEFMPDEIKNTKLYDPGNNARENAHREFLKQRWKDKYGY</sequence>
<dbReference type="PANTHER" id="PTHR13779:SF7">
    <property type="entry name" value="ATPASE WRNIP1"/>
    <property type="match status" value="1"/>
</dbReference>
<dbReference type="InterPro" id="IPR051314">
    <property type="entry name" value="AAA_ATPase_RarA/MGS1/WRNIP1"/>
</dbReference>
<evidence type="ECO:0000256" key="2">
    <source>
        <dbReference type="ARBA" id="ARBA00008959"/>
    </source>
</evidence>
<gene>
    <name evidence="7" type="ORF">ACFQ2E_09330</name>
</gene>
<dbReference type="PANTHER" id="PTHR13779">
    <property type="entry name" value="WERNER HELICASE-INTERACTING PROTEIN 1 FAMILY MEMBER"/>
    <property type="match status" value="1"/>
</dbReference>
<evidence type="ECO:0000256" key="4">
    <source>
        <dbReference type="ARBA" id="ARBA00022741"/>
    </source>
</evidence>
<comment type="function">
    <text evidence="1">DNA-dependent ATPase that plays important roles in cellular responses to stalled DNA replication processes.</text>
</comment>
<dbReference type="Pfam" id="PF12002">
    <property type="entry name" value="MgsA_C"/>
    <property type="match status" value="1"/>
</dbReference>
<dbReference type="SUPFAM" id="SSF48019">
    <property type="entry name" value="post-AAA+ oligomerization domain-like"/>
    <property type="match status" value="1"/>
</dbReference>
<feature type="domain" description="AAA+ ATPase" evidence="6">
    <location>
        <begin position="38"/>
        <end position="156"/>
    </location>
</feature>
<comment type="caution">
    <text evidence="7">The sequence shown here is derived from an EMBL/GenBank/DDBJ whole genome shotgun (WGS) entry which is preliminary data.</text>
</comment>
<proteinExistence type="inferred from homology"/>
<accession>A0ABW3RCD5</accession>
<evidence type="ECO:0000256" key="3">
    <source>
        <dbReference type="ARBA" id="ARBA00020776"/>
    </source>
</evidence>
<dbReference type="Proteomes" id="UP001597163">
    <property type="component" value="Unassembled WGS sequence"/>
</dbReference>